<evidence type="ECO:0000256" key="1">
    <source>
        <dbReference type="SAM" id="Phobius"/>
    </source>
</evidence>
<keyword evidence="1" id="KW-0472">Membrane</keyword>
<keyword evidence="3" id="KW-1185">Reference proteome</keyword>
<accession>A0A9P4V577</accession>
<name>A0A9P4V577_9PLEO</name>
<dbReference type="AlphaFoldDB" id="A0A9P4V577"/>
<proteinExistence type="predicted"/>
<feature type="transmembrane region" description="Helical" evidence="1">
    <location>
        <begin position="251"/>
        <end position="270"/>
    </location>
</feature>
<organism evidence="2 3">
    <name type="scientific">Polyplosphaeria fusca</name>
    <dbReference type="NCBI Taxonomy" id="682080"/>
    <lineage>
        <taxon>Eukaryota</taxon>
        <taxon>Fungi</taxon>
        <taxon>Dikarya</taxon>
        <taxon>Ascomycota</taxon>
        <taxon>Pezizomycotina</taxon>
        <taxon>Dothideomycetes</taxon>
        <taxon>Pleosporomycetidae</taxon>
        <taxon>Pleosporales</taxon>
        <taxon>Tetraplosphaeriaceae</taxon>
        <taxon>Polyplosphaeria</taxon>
    </lineage>
</organism>
<feature type="transmembrane region" description="Helical" evidence="1">
    <location>
        <begin position="226"/>
        <end position="245"/>
    </location>
</feature>
<feature type="transmembrane region" description="Helical" evidence="1">
    <location>
        <begin position="147"/>
        <end position="169"/>
    </location>
</feature>
<evidence type="ECO:0000313" key="2">
    <source>
        <dbReference type="EMBL" id="KAF2736080.1"/>
    </source>
</evidence>
<feature type="transmembrane region" description="Helical" evidence="1">
    <location>
        <begin position="16"/>
        <end position="37"/>
    </location>
</feature>
<protein>
    <submittedName>
        <fullName evidence="2">Uncharacterized protein</fullName>
    </submittedName>
</protein>
<dbReference type="OrthoDB" id="5412502at2759"/>
<keyword evidence="1" id="KW-1133">Transmembrane helix</keyword>
<keyword evidence="1" id="KW-0812">Transmembrane</keyword>
<gene>
    <name evidence="2" type="ORF">EJ04DRAFT_575701</name>
</gene>
<sequence>MLWIQNADLEELQLDIVGFLAILGEGSVLANVQVLTLSRWIFLPRLIPAPQALMRPTRPTVLEPVPGHVTGVFSGNFRDSITHIGNIICDASNLPEFSVRVVSIRRTGPNRLKSKTVAPLTLVLFIGFSLSILLLVLSIVLDDGMSLVATLLLSFLSTLIGWGNKWTLVLPERKEKRGKVPRGDVVIRYPKGSFLVVRCEEEVARELYWAPETVKYLMTHGPAYRVMSLVGTVMLMGGVICLANAQIKSQIAWAGSYMLLGSSYWIVAALPSKLHWDTSSYTVENECLTDSDMELKGYPCANKTFTQALWHAIVVAKSTDWVIRSNACPDTRTWKDWLAMATEMSKAVKEAPTPRSKGVKTWQVPDWDPQAYLAELFDQGSRNDEKRDQGFGIQEV</sequence>
<feature type="transmembrane region" description="Helical" evidence="1">
    <location>
        <begin position="120"/>
        <end position="141"/>
    </location>
</feature>
<dbReference type="EMBL" id="ML996129">
    <property type="protein sequence ID" value="KAF2736080.1"/>
    <property type="molecule type" value="Genomic_DNA"/>
</dbReference>
<comment type="caution">
    <text evidence="2">The sequence shown here is derived from an EMBL/GenBank/DDBJ whole genome shotgun (WGS) entry which is preliminary data.</text>
</comment>
<evidence type="ECO:0000313" key="3">
    <source>
        <dbReference type="Proteomes" id="UP000799444"/>
    </source>
</evidence>
<reference evidence="2" key="1">
    <citation type="journal article" date="2020" name="Stud. Mycol.">
        <title>101 Dothideomycetes genomes: a test case for predicting lifestyles and emergence of pathogens.</title>
        <authorList>
            <person name="Haridas S."/>
            <person name="Albert R."/>
            <person name="Binder M."/>
            <person name="Bloem J."/>
            <person name="Labutti K."/>
            <person name="Salamov A."/>
            <person name="Andreopoulos B."/>
            <person name="Baker S."/>
            <person name="Barry K."/>
            <person name="Bills G."/>
            <person name="Bluhm B."/>
            <person name="Cannon C."/>
            <person name="Castanera R."/>
            <person name="Culley D."/>
            <person name="Daum C."/>
            <person name="Ezra D."/>
            <person name="Gonzalez J."/>
            <person name="Henrissat B."/>
            <person name="Kuo A."/>
            <person name="Liang C."/>
            <person name="Lipzen A."/>
            <person name="Lutzoni F."/>
            <person name="Magnuson J."/>
            <person name="Mondo S."/>
            <person name="Nolan M."/>
            <person name="Ohm R."/>
            <person name="Pangilinan J."/>
            <person name="Park H.-J."/>
            <person name="Ramirez L."/>
            <person name="Alfaro M."/>
            <person name="Sun H."/>
            <person name="Tritt A."/>
            <person name="Yoshinaga Y."/>
            <person name="Zwiers L.-H."/>
            <person name="Turgeon B."/>
            <person name="Goodwin S."/>
            <person name="Spatafora J."/>
            <person name="Crous P."/>
            <person name="Grigoriev I."/>
        </authorList>
    </citation>
    <scope>NUCLEOTIDE SEQUENCE</scope>
    <source>
        <strain evidence="2">CBS 125425</strain>
    </source>
</reference>
<dbReference type="Proteomes" id="UP000799444">
    <property type="component" value="Unassembled WGS sequence"/>
</dbReference>